<dbReference type="Pfam" id="PF01311">
    <property type="entry name" value="Bac_export_1"/>
    <property type="match status" value="1"/>
</dbReference>
<dbReference type="PRINTS" id="PR00953">
    <property type="entry name" value="TYPE3IMRPROT"/>
</dbReference>
<evidence type="ECO:0000256" key="1">
    <source>
        <dbReference type="ARBA" id="ARBA00004651"/>
    </source>
</evidence>
<evidence type="ECO:0000256" key="7">
    <source>
        <dbReference type="SAM" id="Phobius"/>
    </source>
</evidence>
<dbReference type="Proteomes" id="UP000278085">
    <property type="component" value="Unassembled WGS sequence"/>
</dbReference>
<feature type="transmembrane region" description="Helical" evidence="7">
    <location>
        <begin position="121"/>
        <end position="139"/>
    </location>
</feature>
<evidence type="ECO:0000256" key="3">
    <source>
        <dbReference type="ARBA" id="ARBA00022475"/>
    </source>
</evidence>
<dbReference type="AlphaFoldDB" id="A0A430HFJ6"/>
<organism evidence="8 9">
    <name type="scientific">Massilia atriviolacea</name>
    <dbReference type="NCBI Taxonomy" id="2495579"/>
    <lineage>
        <taxon>Bacteria</taxon>
        <taxon>Pseudomonadati</taxon>
        <taxon>Pseudomonadota</taxon>
        <taxon>Betaproteobacteria</taxon>
        <taxon>Burkholderiales</taxon>
        <taxon>Oxalobacteraceae</taxon>
        <taxon>Telluria group</taxon>
        <taxon>Massilia</taxon>
    </lineage>
</organism>
<dbReference type="EMBL" id="RXLQ01000017">
    <property type="protein sequence ID" value="RSZ56277.1"/>
    <property type="molecule type" value="Genomic_DNA"/>
</dbReference>
<keyword evidence="9" id="KW-1185">Reference proteome</keyword>
<evidence type="ECO:0000256" key="6">
    <source>
        <dbReference type="ARBA" id="ARBA00023136"/>
    </source>
</evidence>
<feature type="transmembrane region" description="Helical" evidence="7">
    <location>
        <begin position="78"/>
        <end position="101"/>
    </location>
</feature>
<keyword evidence="5 7" id="KW-1133">Transmembrane helix</keyword>
<dbReference type="GO" id="GO:0006605">
    <property type="term" value="P:protein targeting"/>
    <property type="evidence" value="ECO:0007669"/>
    <property type="project" value="InterPro"/>
</dbReference>
<dbReference type="PANTHER" id="PTHR30065">
    <property type="entry name" value="FLAGELLAR BIOSYNTHETIC PROTEIN FLIR"/>
    <property type="match status" value="1"/>
</dbReference>
<dbReference type="InterPro" id="IPR002010">
    <property type="entry name" value="T3SS_IM_R"/>
</dbReference>
<gene>
    <name evidence="8" type="ORF">EJB06_25620</name>
</gene>
<keyword evidence="3" id="KW-1003">Cell membrane</keyword>
<evidence type="ECO:0000313" key="8">
    <source>
        <dbReference type="EMBL" id="RSZ56277.1"/>
    </source>
</evidence>
<comment type="similarity">
    <text evidence="2">Belongs to the FliR/MopE/SpaR family.</text>
</comment>
<evidence type="ECO:0000256" key="5">
    <source>
        <dbReference type="ARBA" id="ARBA00022989"/>
    </source>
</evidence>
<comment type="subcellular location">
    <subcellularLocation>
        <location evidence="1">Cell membrane</location>
        <topology evidence="1">Multi-pass membrane protein</topology>
    </subcellularLocation>
</comment>
<evidence type="ECO:0000256" key="2">
    <source>
        <dbReference type="ARBA" id="ARBA00009772"/>
    </source>
</evidence>
<dbReference type="PANTHER" id="PTHR30065:SF1">
    <property type="entry name" value="SURFACE PRESENTATION OF ANTIGENS PROTEIN SPAR"/>
    <property type="match status" value="1"/>
</dbReference>
<name>A0A430HFJ6_9BURK</name>
<keyword evidence="4 7" id="KW-0812">Transmembrane</keyword>
<evidence type="ECO:0000256" key="4">
    <source>
        <dbReference type="ARBA" id="ARBA00022692"/>
    </source>
</evidence>
<dbReference type="RefSeq" id="WP_126076858.1">
    <property type="nucleotide sequence ID" value="NZ_CP051166.1"/>
</dbReference>
<proteinExistence type="inferred from homology"/>
<dbReference type="GO" id="GO:0005886">
    <property type="term" value="C:plasma membrane"/>
    <property type="evidence" value="ECO:0007669"/>
    <property type="project" value="UniProtKB-SubCell"/>
</dbReference>
<sequence length="253" mass="27043">MTFDFNPAWLIAVLLCSLRLSALLLLTPLLQALGLPTRVRVVLILALSAMLVSGMRLLPPHPPADLPAMIGAGINELMVGALMAFGIFAAFAAFSFAGNALDLQIGFNIANVFDPVTRAQAPLLASLLAMLAVALFFGMDAHHALLRGFAYSLERIPLGAGLSQPDPALLIRQFGIVFTLGLTLAAPVLFCLFLVELALAVLSRNLQQMNIFVLAAPIKIVVGLLMLALMSKHIGVVAERIFNTVFAFWDAVL</sequence>
<comment type="caution">
    <text evidence="8">The sequence shown here is derived from an EMBL/GenBank/DDBJ whole genome shotgun (WGS) entry which is preliminary data.</text>
</comment>
<dbReference type="OrthoDB" id="8808595at2"/>
<keyword evidence="6 7" id="KW-0472">Membrane</keyword>
<feature type="transmembrane region" description="Helical" evidence="7">
    <location>
        <begin position="174"/>
        <end position="199"/>
    </location>
</feature>
<accession>A0A430HFJ6</accession>
<protein>
    <submittedName>
        <fullName evidence="8">Type III secretion protein</fullName>
    </submittedName>
</protein>
<feature type="transmembrane region" description="Helical" evidence="7">
    <location>
        <begin position="6"/>
        <end position="27"/>
    </location>
</feature>
<feature type="transmembrane region" description="Helical" evidence="7">
    <location>
        <begin position="39"/>
        <end position="58"/>
    </location>
</feature>
<feature type="transmembrane region" description="Helical" evidence="7">
    <location>
        <begin position="211"/>
        <end position="230"/>
    </location>
</feature>
<reference evidence="8 9" key="1">
    <citation type="submission" date="2018-12" db="EMBL/GenBank/DDBJ databases">
        <authorList>
            <person name="Yang E."/>
        </authorList>
    </citation>
    <scope>NUCLEOTIDE SEQUENCE [LARGE SCALE GENOMIC DNA]</scope>
    <source>
        <strain evidence="8 9">SOD</strain>
    </source>
</reference>
<evidence type="ECO:0000313" key="9">
    <source>
        <dbReference type="Proteomes" id="UP000278085"/>
    </source>
</evidence>